<dbReference type="InterPro" id="IPR014718">
    <property type="entry name" value="GH-type_carb-bd"/>
</dbReference>
<name>A0ABY8PR40_9BACT</name>
<dbReference type="SUPFAM" id="SSF74650">
    <property type="entry name" value="Galactose mutarotase-like"/>
    <property type="match status" value="1"/>
</dbReference>
<dbReference type="RefSeq" id="WP_280999270.1">
    <property type="nucleotide sequence ID" value="NZ_CP069362.1"/>
</dbReference>
<evidence type="ECO:0000313" key="2">
    <source>
        <dbReference type="Proteomes" id="UP001232493"/>
    </source>
</evidence>
<dbReference type="Proteomes" id="UP001232493">
    <property type="component" value="Chromosome"/>
</dbReference>
<sequence>MKYYNLKSLYIENEYIKVDVIPELGAKIASIYYKPQKFEVLFQPPKKRYKIARYGDSFEKYDTSGIDEMFPNIDEGIYPFEEFYGKKLPDHGELWSIPWKCKKIHNSIFCEVKSPKFNYIFKRTIELNNNSITFNYSVKNLNNHLFRGFWAFHGLLAIDNNSEIILDGINKVLNIKKDSKYLGNGENICDYPIYNNYYLNKFLPVESKNTEKFYLLDKIDSAEVTLNNNKLLYEIYFKDIPYVGVWKNEGGFKGEYNCAIEPCNGFYDSLEIAKKHGKYLTFEPNEEKNWCLTITLKNFFNL</sequence>
<gene>
    <name evidence="1" type="ORF">JRV97_00690</name>
</gene>
<dbReference type="EMBL" id="CP069362">
    <property type="protein sequence ID" value="WGS65104.1"/>
    <property type="molecule type" value="Genomic_DNA"/>
</dbReference>
<evidence type="ECO:0008006" key="3">
    <source>
        <dbReference type="Google" id="ProtNLM"/>
    </source>
</evidence>
<accession>A0ABY8PR40</accession>
<organism evidence="1 2">
    <name type="scientific">Marinitoga aeolica</name>
    <dbReference type="NCBI Taxonomy" id="2809031"/>
    <lineage>
        <taxon>Bacteria</taxon>
        <taxon>Thermotogati</taxon>
        <taxon>Thermotogota</taxon>
        <taxon>Thermotogae</taxon>
        <taxon>Petrotogales</taxon>
        <taxon>Petrotogaceae</taxon>
        <taxon>Marinitoga</taxon>
    </lineage>
</organism>
<dbReference type="InterPro" id="IPR011013">
    <property type="entry name" value="Gal_mutarotase_sf_dom"/>
</dbReference>
<protein>
    <recommendedName>
        <fullName evidence="3">Galactose mutarotase-like enzyme</fullName>
    </recommendedName>
</protein>
<reference evidence="1 2" key="1">
    <citation type="submission" date="2021-02" db="EMBL/GenBank/DDBJ databases">
        <title>Characterization of Marinitoga sp. nov. str. BP5-C20A.</title>
        <authorList>
            <person name="Erauso G."/>
            <person name="Postec A."/>
        </authorList>
    </citation>
    <scope>NUCLEOTIDE SEQUENCE [LARGE SCALE GENOMIC DNA]</scope>
    <source>
        <strain evidence="1 2">BP5-C20A</strain>
    </source>
</reference>
<keyword evidence="2" id="KW-1185">Reference proteome</keyword>
<proteinExistence type="predicted"/>
<dbReference type="Gene3D" id="2.70.98.10">
    <property type="match status" value="1"/>
</dbReference>
<evidence type="ECO:0000313" key="1">
    <source>
        <dbReference type="EMBL" id="WGS65104.1"/>
    </source>
</evidence>